<feature type="region of interest" description="Disordered" evidence="8">
    <location>
        <begin position="224"/>
        <end position="338"/>
    </location>
</feature>
<proteinExistence type="predicted"/>
<feature type="compositionally biased region" description="Polar residues" evidence="8">
    <location>
        <begin position="55"/>
        <end position="67"/>
    </location>
</feature>
<keyword evidence="2" id="KW-0479">Metal-binding</keyword>
<keyword evidence="7" id="KW-0539">Nucleus</keyword>
<protein>
    <submittedName>
        <fullName evidence="10">Proline-rich early nodulin</fullName>
    </submittedName>
</protein>
<evidence type="ECO:0000256" key="4">
    <source>
        <dbReference type="ARBA" id="ARBA00022833"/>
    </source>
</evidence>
<keyword evidence="4" id="KW-0862">Zinc</keyword>
<evidence type="ECO:0000259" key="9">
    <source>
        <dbReference type="PROSITE" id="PS51916"/>
    </source>
</evidence>
<evidence type="ECO:0000256" key="1">
    <source>
        <dbReference type="ARBA" id="ARBA00004123"/>
    </source>
</evidence>
<feature type="compositionally biased region" description="Acidic residues" evidence="8">
    <location>
        <begin position="276"/>
        <end position="295"/>
    </location>
</feature>
<keyword evidence="3" id="KW-0863">Zinc-finger</keyword>
<dbReference type="EMBL" id="JAATWM020000003">
    <property type="protein sequence ID" value="KAF9881133.1"/>
    <property type="molecule type" value="Genomic_DNA"/>
</dbReference>
<dbReference type="GO" id="GO:0008270">
    <property type="term" value="F:zinc ion binding"/>
    <property type="evidence" value="ECO:0007669"/>
    <property type="project" value="UniProtKB-KW"/>
</dbReference>
<evidence type="ECO:0000256" key="5">
    <source>
        <dbReference type="ARBA" id="ARBA00023015"/>
    </source>
</evidence>
<keyword evidence="5" id="KW-0805">Transcription regulation</keyword>
<organism evidence="10 11">
    <name type="scientific">Colletotrichum karsti</name>
    <dbReference type="NCBI Taxonomy" id="1095194"/>
    <lineage>
        <taxon>Eukaryota</taxon>
        <taxon>Fungi</taxon>
        <taxon>Dikarya</taxon>
        <taxon>Ascomycota</taxon>
        <taxon>Pezizomycotina</taxon>
        <taxon>Sordariomycetes</taxon>
        <taxon>Hypocreomycetidae</taxon>
        <taxon>Glomerellales</taxon>
        <taxon>Glomerellaceae</taxon>
        <taxon>Colletotrichum</taxon>
        <taxon>Colletotrichum boninense species complex</taxon>
    </lineage>
</organism>
<comment type="caution">
    <text evidence="10">The sequence shown here is derived from an EMBL/GenBank/DDBJ whole genome shotgun (WGS) entry which is preliminary data.</text>
</comment>
<dbReference type="InterPro" id="IPR028020">
    <property type="entry name" value="ASX_DEUBAD_dom"/>
</dbReference>
<evidence type="ECO:0000256" key="7">
    <source>
        <dbReference type="ARBA" id="ARBA00023242"/>
    </source>
</evidence>
<evidence type="ECO:0000256" key="6">
    <source>
        <dbReference type="ARBA" id="ARBA00023163"/>
    </source>
</evidence>
<dbReference type="GO" id="GO:0005634">
    <property type="term" value="C:nucleus"/>
    <property type="evidence" value="ECO:0007669"/>
    <property type="project" value="UniProtKB-SubCell"/>
</dbReference>
<keyword evidence="11" id="KW-1185">Reference proteome</keyword>
<name>A0A9P6IE18_9PEZI</name>
<evidence type="ECO:0000256" key="3">
    <source>
        <dbReference type="ARBA" id="ARBA00022771"/>
    </source>
</evidence>
<dbReference type="Pfam" id="PF13919">
    <property type="entry name" value="ASXH"/>
    <property type="match status" value="1"/>
</dbReference>
<evidence type="ECO:0000256" key="8">
    <source>
        <dbReference type="SAM" id="MobiDB-lite"/>
    </source>
</evidence>
<reference evidence="10" key="1">
    <citation type="submission" date="2020-03" db="EMBL/GenBank/DDBJ databases">
        <authorList>
            <person name="He L."/>
        </authorList>
    </citation>
    <scope>NUCLEOTIDE SEQUENCE</scope>
    <source>
        <strain evidence="10">CkLH20</strain>
    </source>
</reference>
<feature type="compositionally biased region" description="Polar residues" evidence="8">
    <location>
        <begin position="296"/>
        <end position="305"/>
    </location>
</feature>
<dbReference type="InterPro" id="IPR044867">
    <property type="entry name" value="DEUBAD_dom"/>
</dbReference>
<reference evidence="10" key="2">
    <citation type="submission" date="2020-11" db="EMBL/GenBank/DDBJ databases">
        <title>Whole genome sequencing of Colletotrichum sp.</title>
        <authorList>
            <person name="Li H."/>
        </authorList>
    </citation>
    <scope>NUCLEOTIDE SEQUENCE</scope>
    <source>
        <strain evidence="10">CkLH20</strain>
    </source>
</reference>
<dbReference type="GeneID" id="62157076"/>
<dbReference type="AlphaFoldDB" id="A0A9P6IE18"/>
<evidence type="ECO:0000313" key="10">
    <source>
        <dbReference type="EMBL" id="KAF9881133.1"/>
    </source>
</evidence>
<evidence type="ECO:0000256" key="2">
    <source>
        <dbReference type="ARBA" id="ARBA00022723"/>
    </source>
</evidence>
<keyword evidence="6" id="KW-0804">Transcription</keyword>
<accession>A0A9P6IE18</accession>
<feature type="region of interest" description="Disordered" evidence="8">
    <location>
        <begin position="1"/>
        <end position="32"/>
    </location>
</feature>
<dbReference type="Proteomes" id="UP000781932">
    <property type="component" value="Unassembled WGS sequence"/>
</dbReference>
<dbReference type="PROSITE" id="PS51916">
    <property type="entry name" value="DEUBAD"/>
    <property type="match status" value="1"/>
</dbReference>
<gene>
    <name evidence="10" type="ORF">CkaCkLH20_01283</name>
</gene>
<comment type="subcellular location">
    <subcellularLocation>
        <location evidence="1">Nucleus</location>
    </subcellularLocation>
</comment>
<feature type="region of interest" description="Disordered" evidence="8">
    <location>
        <begin position="55"/>
        <end position="93"/>
    </location>
</feature>
<feature type="domain" description="DEUBAD" evidence="9">
    <location>
        <begin position="111"/>
        <end position="225"/>
    </location>
</feature>
<evidence type="ECO:0000313" key="11">
    <source>
        <dbReference type="Proteomes" id="UP000781932"/>
    </source>
</evidence>
<dbReference type="OrthoDB" id="166907at2759"/>
<sequence>MAVTPPSSVDIEMADAASATSGLTTPPEEHGSVYEDVVERKASPTNNQIASLQKINLESPITNTESPTMARRSSRNRNKPKPVVTSPTRPAKKKIVTRKPKWTAEKLLTDAKSPLANADLRTILCQPAAWDVLSPTDRAEIMTLFPDGTKILDEGTDNARPDFEALLNDDNFRHDCATYTDNIARGKHDPEWLEQAWAARDRRRIGDFDEYLAQKFEDEWSCKLPAASGENGTKGGEKVESPPKVMDNLEQPAPPRAIAEPNWDNEVEVAVAVEEPYSEGESEGEGGPDQTEAEIQDSQASNDANTDAKDESPSPDGPRVTLGSPVPGDSEDGSKGGQ</sequence>
<dbReference type="RefSeq" id="XP_038750594.1">
    <property type="nucleotide sequence ID" value="XM_038884002.1"/>
</dbReference>